<keyword evidence="1" id="KW-0808">Transferase</keyword>
<dbReference type="GO" id="GO:0032259">
    <property type="term" value="P:methylation"/>
    <property type="evidence" value="ECO:0007669"/>
    <property type="project" value="UniProtKB-KW"/>
</dbReference>
<protein>
    <submittedName>
        <fullName evidence="1">Putative methyltransferase PMT21</fullName>
    </submittedName>
</protein>
<sequence length="128" mass="14091">MLGEAAVKAVKDKVELIKVIAKEEKAKAVAEANLKGIEEYKTLMEFEDEVAEGSLVAYIYGFNACKACLNRMLSNLDLSRLNLKNNDDESRGYLSDEDELDQVEAKPTPVEIPTIGPIVEDTIADIAE</sequence>
<gene>
    <name evidence="1" type="ORF">COCNU_01G018600</name>
</gene>
<keyword evidence="2" id="KW-1185">Reference proteome</keyword>
<accession>A0A8K0MVC7</accession>
<dbReference type="AlphaFoldDB" id="A0A8K0MVC7"/>
<evidence type="ECO:0000313" key="2">
    <source>
        <dbReference type="Proteomes" id="UP000797356"/>
    </source>
</evidence>
<name>A0A8K0MVC7_COCNU</name>
<evidence type="ECO:0000313" key="1">
    <source>
        <dbReference type="EMBL" id="KAG1327926.1"/>
    </source>
</evidence>
<reference evidence="1" key="2">
    <citation type="submission" date="2019-07" db="EMBL/GenBank/DDBJ databases">
        <authorList>
            <person name="Yang Y."/>
            <person name="Bocs S."/>
            <person name="Baudouin L."/>
        </authorList>
    </citation>
    <scope>NUCLEOTIDE SEQUENCE</scope>
    <source>
        <tissue evidence="1">Spear leaf of Hainan Tall coconut</tissue>
    </source>
</reference>
<dbReference type="Proteomes" id="UP000797356">
    <property type="component" value="Chromosome 1"/>
</dbReference>
<keyword evidence="1" id="KW-0489">Methyltransferase</keyword>
<organism evidence="1 2">
    <name type="scientific">Cocos nucifera</name>
    <name type="common">Coconut palm</name>
    <dbReference type="NCBI Taxonomy" id="13894"/>
    <lineage>
        <taxon>Eukaryota</taxon>
        <taxon>Viridiplantae</taxon>
        <taxon>Streptophyta</taxon>
        <taxon>Embryophyta</taxon>
        <taxon>Tracheophyta</taxon>
        <taxon>Spermatophyta</taxon>
        <taxon>Magnoliopsida</taxon>
        <taxon>Liliopsida</taxon>
        <taxon>Arecaceae</taxon>
        <taxon>Arecoideae</taxon>
        <taxon>Cocoseae</taxon>
        <taxon>Attaleinae</taxon>
        <taxon>Cocos</taxon>
    </lineage>
</organism>
<dbReference type="EMBL" id="CM017872">
    <property type="protein sequence ID" value="KAG1327926.1"/>
    <property type="molecule type" value="Genomic_DNA"/>
</dbReference>
<proteinExistence type="predicted"/>
<dbReference type="GO" id="GO:0008168">
    <property type="term" value="F:methyltransferase activity"/>
    <property type="evidence" value="ECO:0007669"/>
    <property type="project" value="UniProtKB-KW"/>
</dbReference>
<reference evidence="1" key="1">
    <citation type="journal article" date="2017" name="Gigascience">
        <title>The genome draft of coconut (Cocos nucifera).</title>
        <authorList>
            <person name="Xiao Y."/>
            <person name="Xu P."/>
            <person name="Fan H."/>
            <person name="Baudouin L."/>
            <person name="Xia W."/>
            <person name="Bocs S."/>
            <person name="Xu J."/>
            <person name="Li Q."/>
            <person name="Guo A."/>
            <person name="Zhou L."/>
            <person name="Li J."/>
            <person name="Wu Y."/>
            <person name="Ma Z."/>
            <person name="Armero A."/>
            <person name="Issali A.E."/>
            <person name="Liu N."/>
            <person name="Peng M."/>
            <person name="Yang Y."/>
        </authorList>
    </citation>
    <scope>NUCLEOTIDE SEQUENCE</scope>
    <source>
        <tissue evidence="1">Spear leaf of Hainan Tall coconut</tissue>
    </source>
</reference>
<comment type="caution">
    <text evidence="1">The sequence shown here is derived from an EMBL/GenBank/DDBJ whole genome shotgun (WGS) entry which is preliminary data.</text>
</comment>